<dbReference type="AlphaFoldDB" id="A0A0U1CZS9"/>
<dbReference type="RefSeq" id="WP_085243023.1">
    <property type="nucleotide sequence ID" value="NZ_CP157315.1"/>
</dbReference>
<dbReference type="CDD" id="cd17503">
    <property type="entry name" value="MFS_LmrB_MDR_like"/>
    <property type="match status" value="1"/>
</dbReference>
<evidence type="ECO:0000256" key="2">
    <source>
        <dbReference type="ARBA" id="ARBA00022448"/>
    </source>
</evidence>
<dbReference type="NCBIfam" id="TIGR00711">
    <property type="entry name" value="efflux_EmrB"/>
    <property type="match status" value="1"/>
</dbReference>
<evidence type="ECO:0000313" key="7">
    <source>
        <dbReference type="EMBL" id="CQD04115.1"/>
    </source>
</evidence>
<dbReference type="InterPro" id="IPR020846">
    <property type="entry name" value="MFS_dom"/>
</dbReference>
<evidence type="ECO:0000256" key="1">
    <source>
        <dbReference type="ARBA" id="ARBA00004651"/>
    </source>
</evidence>
<proteinExistence type="predicted"/>
<keyword evidence="5" id="KW-1133">Transmembrane helix</keyword>
<keyword evidence="6" id="KW-0472">Membrane</keyword>
<keyword evidence="4" id="KW-0812">Transmembrane</keyword>
<dbReference type="EMBL" id="CTEC01000001">
    <property type="protein sequence ID" value="CQD04115.1"/>
    <property type="molecule type" value="Genomic_DNA"/>
</dbReference>
<keyword evidence="8" id="KW-1185">Reference proteome</keyword>
<dbReference type="OrthoDB" id="9812221at2"/>
<evidence type="ECO:0000256" key="4">
    <source>
        <dbReference type="ARBA" id="ARBA00022692"/>
    </source>
</evidence>
<dbReference type="SUPFAM" id="SSF103473">
    <property type="entry name" value="MFS general substrate transporter"/>
    <property type="match status" value="1"/>
</dbReference>
<dbReference type="PANTHER" id="PTHR42718:SF46">
    <property type="entry name" value="BLR6921 PROTEIN"/>
    <property type="match status" value="1"/>
</dbReference>
<dbReference type="InterPro" id="IPR011701">
    <property type="entry name" value="MFS"/>
</dbReference>
<reference evidence="8" key="1">
    <citation type="submission" date="2015-03" db="EMBL/GenBank/DDBJ databases">
        <authorList>
            <person name="Urmite Genomes"/>
        </authorList>
    </citation>
    <scope>NUCLEOTIDE SEQUENCE [LARGE SCALE GENOMIC DNA]</scope>
    <source>
        <strain evidence="8">CSUR P1344</strain>
    </source>
</reference>
<dbReference type="GO" id="GO:0005886">
    <property type="term" value="C:plasma membrane"/>
    <property type="evidence" value="ECO:0007669"/>
    <property type="project" value="UniProtKB-SubCell"/>
</dbReference>
<keyword evidence="3" id="KW-1003">Cell membrane</keyword>
<dbReference type="GO" id="GO:0022857">
    <property type="term" value="F:transmembrane transporter activity"/>
    <property type="evidence" value="ECO:0007669"/>
    <property type="project" value="InterPro"/>
</dbReference>
<evidence type="ECO:0000313" key="8">
    <source>
        <dbReference type="Proteomes" id="UP000199601"/>
    </source>
</evidence>
<dbReference type="InterPro" id="IPR036259">
    <property type="entry name" value="MFS_trans_sf"/>
</dbReference>
<protein>
    <submittedName>
        <fullName evidence="7">EmrB efflux protein</fullName>
    </submittedName>
</protein>
<gene>
    <name evidence="7" type="ORF">BN000_00738</name>
</gene>
<comment type="subcellular location">
    <subcellularLocation>
        <location evidence="1">Cell membrane</location>
        <topology evidence="1">Multi-pass membrane protein</topology>
    </subcellularLocation>
</comment>
<dbReference type="Gene3D" id="1.20.1250.20">
    <property type="entry name" value="MFS general substrate transporter like domains"/>
    <property type="match status" value="1"/>
</dbReference>
<dbReference type="STRING" id="761804.BN000_00738"/>
<dbReference type="Proteomes" id="UP000199601">
    <property type="component" value="Unassembled WGS sequence"/>
</dbReference>
<organism evidence="7 8">
    <name type="scientific">Mycobacterium europaeum</name>
    <dbReference type="NCBI Taxonomy" id="761804"/>
    <lineage>
        <taxon>Bacteria</taxon>
        <taxon>Bacillati</taxon>
        <taxon>Actinomycetota</taxon>
        <taxon>Actinomycetes</taxon>
        <taxon>Mycobacteriales</taxon>
        <taxon>Mycobacteriaceae</taxon>
        <taxon>Mycobacterium</taxon>
        <taxon>Mycobacterium simiae complex</taxon>
    </lineage>
</organism>
<dbReference type="InterPro" id="IPR004638">
    <property type="entry name" value="EmrB-like"/>
</dbReference>
<evidence type="ECO:0000256" key="5">
    <source>
        <dbReference type="ARBA" id="ARBA00022989"/>
    </source>
</evidence>
<evidence type="ECO:0000256" key="3">
    <source>
        <dbReference type="ARBA" id="ARBA00022475"/>
    </source>
</evidence>
<keyword evidence="2" id="KW-0813">Transport</keyword>
<dbReference type="PROSITE" id="PS50850">
    <property type="entry name" value="MFS"/>
    <property type="match status" value="1"/>
</dbReference>
<dbReference type="PANTHER" id="PTHR42718">
    <property type="entry name" value="MAJOR FACILITATOR SUPERFAMILY MULTIDRUG TRANSPORTER MFSC"/>
    <property type="match status" value="1"/>
</dbReference>
<evidence type="ECO:0000256" key="6">
    <source>
        <dbReference type="ARBA" id="ARBA00023136"/>
    </source>
</evidence>
<dbReference type="Gene3D" id="1.20.1720.10">
    <property type="entry name" value="Multidrug resistance protein D"/>
    <property type="match status" value="1"/>
</dbReference>
<sequence length="539" mass="56450">MLGDTMQKAYSAPSDAAGEPASTARPDTDRHESPDKLDAALLRIAGVCGLACIMAILDNTVVLVAQPTFLAQFGSTQAIVSWTIAGYMLAFATVIPITGWAADRFGTKRLFMGSVLLFTLGSLLCALSPNILTLIIFRVLQGVGGGMLLPLSFVILTREAGPKRVGRLMAIGGLPILLGPIGGPILGGWLIDTYGWKWIFLVNLPVGLAAFALAAIMFAKDRSAPSEAFDFVGVLLLSPGVAAFLIGVSSIPGRGTVADRYVLVPALLGLALITAFVWHAWYRADHPLIDLRLFRNSVVTEVNVTLLVFAVAFVGAGLLVPSYFQVVHHETPMQAGLHMVPVGVGALVTMPLGGAYVDRRGPGKIVVVGLALMAAGLGVFTFGVAKQTAYQPTLLAGLTIMGLGIGFTTTPLNAVLMQSLAPHQIARGTTLMSVNQQIGGSVGAALMAVILTNQFNHNAYIASANTLAALQGDAARRGQAVDPSAIPRQTASPDFASNLMTSLSHAYTVVFVLAVVLVALTIIPAWFLPKKVPSHVAGE</sequence>
<name>A0A0U1CZS9_9MYCO</name>
<dbReference type="Pfam" id="PF07690">
    <property type="entry name" value="MFS_1"/>
    <property type="match status" value="1"/>
</dbReference>
<accession>A0A0U1CZS9</accession>